<keyword evidence="2" id="KW-0472">Membrane</keyword>
<accession>A0ABV4I0X3</accession>
<protein>
    <submittedName>
        <fullName evidence="3">Uncharacterized protein</fullName>
    </submittedName>
</protein>
<evidence type="ECO:0000256" key="2">
    <source>
        <dbReference type="SAM" id="Phobius"/>
    </source>
</evidence>
<proteinExistence type="predicted"/>
<gene>
    <name evidence="3" type="ORF">AB2L28_08690</name>
</gene>
<keyword evidence="4" id="KW-1185">Reference proteome</keyword>
<feature type="region of interest" description="Disordered" evidence="1">
    <location>
        <begin position="94"/>
        <end position="117"/>
    </location>
</feature>
<feature type="compositionally biased region" description="Low complexity" evidence="1">
    <location>
        <begin position="107"/>
        <end position="117"/>
    </location>
</feature>
<name>A0ABV4I0X3_9ACTN</name>
<organism evidence="3 4">
    <name type="scientific">Kineococcus mangrovi</name>
    <dbReference type="NCBI Taxonomy" id="1660183"/>
    <lineage>
        <taxon>Bacteria</taxon>
        <taxon>Bacillati</taxon>
        <taxon>Actinomycetota</taxon>
        <taxon>Actinomycetes</taxon>
        <taxon>Kineosporiales</taxon>
        <taxon>Kineosporiaceae</taxon>
        <taxon>Kineococcus</taxon>
    </lineage>
</organism>
<evidence type="ECO:0000313" key="4">
    <source>
        <dbReference type="Proteomes" id="UP001566476"/>
    </source>
</evidence>
<reference evidence="3 4" key="1">
    <citation type="submission" date="2024-07" db="EMBL/GenBank/DDBJ databases">
        <authorList>
            <person name="Thanompreechachai J."/>
            <person name="Duangmal K."/>
        </authorList>
    </citation>
    <scope>NUCLEOTIDE SEQUENCE [LARGE SCALE GENOMIC DNA]</scope>
    <source>
        <strain evidence="3 4">TBRC 1896</strain>
    </source>
</reference>
<dbReference type="Proteomes" id="UP001566476">
    <property type="component" value="Unassembled WGS sequence"/>
</dbReference>
<evidence type="ECO:0000256" key="1">
    <source>
        <dbReference type="SAM" id="MobiDB-lite"/>
    </source>
</evidence>
<keyword evidence="2" id="KW-1133">Transmembrane helix</keyword>
<sequence length="219" mass="22247">MRRLLAWTLLACGLVAGLTGAALLTVLAPPSTIDVVERTDDPGIAVVTAPGLADLSGPDARISVEAADGADVFLAVARADDATAWLGQARRTEVTGVTGDVSDPRARTSTTGSGTAADPRVADVWLASTTGRGSATLTWPTAADGDHRDAGGVVLFTATDGVADAPGTVRLSWRAEGRAARHPAAVPLVVAGAVLVVLGAVGVLLPARRPRRPDARRRA</sequence>
<evidence type="ECO:0000313" key="3">
    <source>
        <dbReference type="EMBL" id="MEZ0492314.1"/>
    </source>
</evidence>
<keyword evidence="2" id="KW-0812">Transmembrane</keyword>
<comment type="caution">
    <text evidence="3">The sequence shown here is derived from an EMBL/GenBank/DDBJ whole genome shotgun (WGS) entry which is preliminary data.</text>
</comment>
<dbReference type="RefSeq" id="WP_370718343.1">
    <property type="nucleotide sequence ID" value="NZ_JBGGTQ010000003.1"/>
</dbReference>
<dbReference type="EMBL" id="JBGGTQ010000003">
    <property type="protein sequence ID" value="MEZ0492314.1"/>
    <property type="molecule type" value="Genomic_DNA"/>
</dbReference>
<feature type="transmembrane region" description="Helical" evidence="2">
    <location>
        <begin position="184"/>
        <end position="207"/>
    </location>
</feature>